<keyword evidence="1" id="KW-0812">Transmembrane</keyword>
<protein>
    <submittedName>
        <fullName evidence="2">Uncharacterized protein</fullName>
    </submittedName>
</protein>
<name>A0A6A6BLG7_9PEZI</name>
<keyword evidence="1" id="KW-1133">Transmembrane helix</keyword>
<dbReference type="EMBL" id="ML995480">
    <property type="protein sequence ID" value="KAF2144243.1"/>
    <property type="molecule type" value="Genomic_DNA"/>
</dbReference>
<reference evidence="2" key="1">
    <citation type="journal article" date="2020" name="Stud. Mycol.">
        <title>101 Dothideomycetes genomes: a test case for predicting lifestyles and emergence of pathogens.</title>
        <authorList>
            <person name="Haridas S."/>
            <person name="Albert R."/>
            <person name="Binder M."/>
            <person name="Bloem J."/>
            <person name="Labutti K."/>
            <person name="Salamov A."/>
            <person name="Andreopoulos B."/>
            <person name="Baker S."/>
            <person name="Barry K."/>
            <person name="Bills G."/>
            <person name="Bluhm B."/>
            <person name="Cannon C."/>
            <person name="Castanera R."/>
            <person name="Culley D."/>
            <person name="Daum C."/>
            <person name="Ezra D."/>
            <person name="Gonzalez J."/>
            <person name="Henrissat B."/>
            <person name="Kuo A."/>
            <person name="Liang C."/>
            <person name="Lipzen A."/>
            <person name="Lutzoni F."/>
            <person name="Magnuson J."/>
            <person name="Mondo S."/>
            <person name="Nolan M."/>
            <person name="Ohm R."/>
            <person name="Pangilinan J."/>
            <person name="Park H.-J."/>
            <person name="Ramirez L."/>
            <person name="Alfaro M."/>
            <person name="Sun H."/>
            <person name="Tritt A."/>
            <person name="Yoshinaga Y."/>
            <person name="Zwiers L.-H."/>
            <person name="Turgeon B."/>
            <person name="Goodwin S."/>
            <person name="Spatafora J."/>
            <person name="Crous P."/>
            <person name="Grigoriev I."/>
        </authorList>
    </citation>
    <scope>NUCLEOTIDE SEQUENCE</scope>
    <source>
        <strain evidence="2">CBS 121167</strain>
    </source>
</reference>
<dbReference type="AlphaFoldDB" id="A0A6A6BLG7"/>
<feature type="transmembrane region" description="Helical" evidence="1">
    <location>
        <begin position="25"/>
        <end position="47"/>
    </location>
</feature>
<dbReference type="GeneID" id="54293079"/>
<dbReference type="Proteomes" id="UP000799438">
    <property type="component" value="Unassembled WGS sequence"/>
</dbReference>
<evidence type="ECO:0000313" key="2">
    <source>
        <dbReference type="EMBL" id="KAF2144243.1"/>
    </source>
</evidence>
<organism evidence="2 3">
    <name type="scientific">Aplosporella prunicola CBS 121167</name>
    <dbReference type="NCBI Taxonomy" id="1176127"/>
    <lineage>
        <taxon>Eukaryota</taxon>
        <taxon>Fungi</taxon>
        <taxon>Dikarya</taxon>
        <taxon>Ascomycota</taxon>
        <taxon>Pezizomycotina</taxon>
        <taxon>Dothideomycetes</taxon>
        <taxon>Dothideomycetes incertae sedis</taxon>
        <taxon>Botryosphaeriales</taxon>
        <taxon>Aplosporellaceae</taxon>
        <taxon>Aplosporella</taxon>
    </lineage>
</organism>
<accession>A0A6A6BLG7</accession>
<evidence type="ECO:0000313" key="3">
    <source>
        <dbReference type="Proteomes" id="UP000799438"/>
    </source>
</evidence>
<gene>
    <name evidence="2" type="ORF">K452DRAFT_155328</name>
</gene>
<dbReference type="RefSeq" id="XP_033399955.1">
    <property type="nucleotide sequence ID" value="XM_033535585.1"/>
</dbReference>
<sequence length="67" mass="7692">MDGRVFLYVCVCSVRWLSTCQKTTYFLFLARYLSFVPCVLLCVISLASVPSSHDLHICTKRSVKSWL</sequence>
<keyword evidence="1" id="KW-0472">Membrane</keyword>
<proteinExistence type="predicted"/>
<keyword evidence="3" id="KW-1185">Reference proteome</keyword>
<evidence type="ECO:0000256" key="1">
    <source>
        <dbReference type="SAM" id="Phobius"/>
    </source>
</evidence>